<evidence type="ECO:0000259" key="7">
    <source>
        <dbReference type="Pfam" id="PF00892"/>
    </source>
</evidence>
<dbReference type="GO" id="GO:0022857">
    <property type="term" value="F:transmembrane transporter activity"/>
    <property type="evidence" value="ECO:0007669"/>
    <property type="project" value="InterPro"/>
</dbReference>
<dbReference type="Proteomes" id="UP001179952">
    <property type="component" value="Unassembled WGS sequence"/>
</dbReference>
<gene>
    <name evidence="8" type="ORF">QJS04_geneDACA008650</name>
</gene>
<evidence type="ECO:0000256" key="4">
    <source>
        <dbReference type="ARBA" id="ARBA00022989"/>
    </source>
</evidence>
<feature type="transmembrane region" description="Helical" evidence="6">
    <location>
        <begin position="246"/>
        <end position="265"/>
    </location>
</feature>
<evidence type="ECO:0000313" key="9">
    <source>
        <dbReference type="Proteomes" id="UP001179952"/>
    </source>
</evidence>
<feature type="transmembrane region" description="Helical" evidence="6">
    <location>
        <begin position="135"/>
        <end position="154"/>
    </location>
</feature>
<evidence type="ECO:0000256" key="6">
    <source>
        <dbReference type="RuleBase" id="RU363077"/>
    </source>
</evidence>
<protein>
    <recommendedName>
        <fullName evidence="6">WAT1-related protein</fullName>
    </recommendedName>
</protein>
<evidence type="ECO:0000256" key="1">
    <source>
        <dbReference type="ARBA" id="ARBA00004141"/>
    </source>
</evidence>
<proteinExistence type="inferred from homology"/>
<feature type="domain" description="EamA" evidence="7">
    <location>
        <begin position="177"/>
        <end position="315"/>
    </location>
</feature>
<name>A0AAV9AIH9_ACOGR</name>
<evidence type="ECO:0000256" key="5">
    <source>
        <dbReference type="ARBA" id="ARBA00023136"/>
    </source>
</evidence>
<dbReference type="InterPro" id="IPR037185">
    <property type="entry name" value="EmrE-like"/>
</dbReference>
<dbReference type="EMBL" id="JAUJYN010000009">
    <property type="protein sequence ID" value="KAK1264150.1"/>
    <property type="molecule type" value="Genomic_DNA"/>
</dbReference>
<comment type="caution">
    <text evidence="8">The sequence shown here is derived from an EMBL/GenBank/DDBJ whole genome shotgun (WGS) entry which is preliminary data.</text>
</comment>
<keyword evidence="3 6" id="KW-0812">Transmembrane</keyword>
<dbReference type="InterPro" id="IPR030184">
    <property type="entry name" value="WAT1-related"/>
</dbReference>
<dbReference type="AlphaFoldDB" id="A0AAV9AIH9"/>
<evidence type="ECO:0000256" key="3">
    <source>
        <dbReference type="ARBA" id="ARBA00022692"/>
    </source>
</evidence>
<feature type="transmembrane region" description="Helical" evidence="6">
    <location>
        <begin position="38"/>
        <end position="58"/>
    </location>
</feature>
<dbReference type="GO" id="GO:0016020">
    <property type="term" value="C:membrane"/>
    <property type="evidence" value="ECO:0007669"/>
    <property type="project" value="UniProtKB-SubCell"/>
</dbReference>
<feature type="transmembrane region" description="Helical" evidence="6">
    <location>
        <begin position="206"/>
        <end position="226"/>
    </location>
</feature>
<feature type="transmembrane region" description="Helical" evidence="6">
    <location>
        <begin position="272"/>
        <end position="292"/>
    </location>
</feature>
<evidence type="ECO:0000313" key="8">
    <source>
        <dbReference type="EMBL" id="KAK1264150.1"/>
    </source>
</evidence>
<dbReference type="InterPro" id="IPR000620">
    <property type="entry name" value="EamA_dom"/>
</dbReference>
<comment type="subcellular location">
    <subcellularLocation>
        <location evidence="1 6">Membrane</location>
        <topology evidence="1 6">Multi-pass membrane protein</topology>
    </subcellularLocation>
</comment>
<feature type="transmembrane region" description="Helical" evidence="6">
    <location>
        <begin position="70"/>
        <end position="91"/>
    </location>
</feature>
<keyword evidence="9" id="KW-1185">Reference proteome</keyword>
<evidence type="ECO:0000256" key="2">
    <source>
        <dbReference type="ARBA" id="ARBA00007635"/>
    </source>
</evidence>
<feature type="domain" description="EamA" evidence="7">
    <location>
        <begin position="9"/>
        <end position="149"/>
    </location>
</feature>
<accession>A0AAV9AIH9</accession>
<keyword evidence="4 6" id="KW-1133">Transmembrane helix</keyword>
<reference evidence="8" key="1">
    <citation type="journal article" date="2023" name="Nat. Commun.">
        <title>Diploid and tetraploid genomes of Acorus and the evolution of monocots.</title>
        <authorList>
            <person name="Ma L."/>
            <person name="Liu K.W."/>
            <person name="Li Z."/>
            <person name="Hsiao Y.Y."/>
            <person name="Qi Y."/>
            <person name="Fu T."/>
            <person name="Tang G.D."/>
            <person name="Zhang D."/>
            <person name="Sun W.H."/>
            <person name="Liu D.K."/>
            <person name="Li Y."/>
            <person name="Chen G.Z."/>
            <person name="Liu X.D."/>
            <person name="Liao X.Y."/>
            <person name="Jiang Y.T."/>
            <person name="Yu X."/>
            <person name="Hao Y."/>
            <person name="Huang J."/>
            <person name="Zhao X.W."/>
            <person name="Ke S."/>
            <person name="Chen Y.Y."/>
            <person name="Wu W.L."/>
            <person name="Hsu J.L."/>
            <person name="Lin Y.F."/>
            <person name="Huang M.D."/>
            <person name="Li C.Y."/>
            <person name="Huang L."/>
            <person name="Wang Z.W."/>
            <person name="Zhao X."/>
            <person name="Zhong W.Y."/>
            <person name="Peng D.H."/>
            <person name="Ahmad S."/>
            <person name="Lan S."/>
            <person name="Zhang J.S."/>
            <person name="Tsai W.C."/>
            <person name="Van de Peer Y."/>
            <person name="Liu Z.J."/>
        </authorList>
    </citation>
    <scope>NUCLEOTIDE SEQUENCE</scope>
    <source>
        <strain evidence="8">SCP</strain>
    </source>
</reference>
<sequence length="374" mass="40748">MGRDNVMPVLGMVMVMVVFAGMNVLYKLSIEDGMSIRVLVAYRYVFATVFLGPLAFFVERKKRPRLTWLFIFQAFLCGLFGGSLAQNLYAASLSLTSASFASAMTNLIPAITFILAVTFRLEFLAIRTVSGKAKVMGTLIGLGGAMLLTFYKGVEINPWKTSLDLIGNHRASGNHALGSLLAVASCFSYAIWLIIQAKMIAKYTCLYSATALMCLMASVQGVVYALCMERNWGVWRLGFDIRLLTVSYTGVVASALTLTVVAWCIQKKGPLFASVFNPLMLVIVAVLGSVFLNEKLHLGSILGAVLIVIGLYVVLWGKCKETKQREQLLPVKTPMQQASEIELSEPPDSGTTTSISESNVTVDEAIFTAQVVPM</sequence>
<dbReference type="PANTHER" id="PTHR31218">
    <property type="entry name" value="WAT1-RELATED PROTEIN"/>
    <property type="match status" value="1"/>
</dbReference>
<dbReference type="Pfam" id="PF00892">
    <property type="entry name" value="EamA"/>
    <property type="match status" value="2"/>
</dbReference>
<feature type="transmembrane region" description="Helical" evidence="6">
    <location>
        <begin position="174"/>
        <end position="194"/>
    </location>
</feature>
<keyword evidence="5 6" id="KW-0472">Membrane</keyword>
<dbReference type="SUPFAM" id="SSF103481">
    <property type="entry name" value="Multidrug resistance efflux transporter EmrE"/>
    <property type="match status" value="2"/>
</dbReference>
<feature type="transmembrane region" description="Helical" evidence="6">
    <location>
        <begin position="103"/>
        <end position="123"/>
    </location>
</feature>
<feature type="transmembrane region" description="Helical" evidence="6">
    <location>
        <begin position="298"/>
        <end position="317"/>
    </location>
</feature>
<feature type="transmembrane region" description="Helical" evidence="6">
    <location>
        <begin position="7"/>
        <end position="26"/>
    </location>
</feature>
<reference evidence="8" key="2">
    <citation type="submission" date="2023-06" db="EMBL/GenBank/DDBJ databases">
        <authorList>
            <person name="Ma L."/>
            <person name="Liu K.-W."/>
            <person name="Li Z."/>
            <person name="Hsiao Y.-Y."/>
            <person name="Qi Y."/>
            <person name="Fu T."/>
            <person name="Tang G."/>
            <person name="Zhang D."/>
            <person name="Sun W.-H."/>
            <person name="Liu D.-K."/>
            <person name="Li Y."/>
            <person name="Chen G.-Z."/>
            <person name="Liu X.-D."/>
            <person name="Liao X.-Y."/>
            <person name="Jiang Y.-T."/>
            <person name="Yu X."/>
            <person name="Hao Y."/>
            <person name="Huang J."/>
            <person name="Zhao X.-W."/>
            <person name="Ke S."/>
            <person name="Chen Y.-Y."/>
            <person name="Wu W.-L."/>
            <person name="Hsu J.-L."/>
            <person name="Lin Y.-F."/>
            <person name="Huang M.-D."/>
            <person name="Li C.-Y."/>
            <person name="Huang L."/>
            <person name="Wang Z.-W."/>
            <person name="Zhao X."/>
            <person name="Zhong W.-Y."/>
            <person name="Peng D.-H."/>
            <person name="Ahmad S."/>
            <person name="Lan S."/>
            <person name="Zhang J.-S."/>
            <person name="Tsai W.-C."/>
            <person name="Van De Peer Y."/>
            <person name="Liu Z.-J."/>
        </authorList>
    </citation>
    <scope>NUCLEOTIDE SEQUENCE</scope>
    <source>
        <strain evidence="8">SCP</strain>
        <tissue evidence="8">Leaves</tissue>
    </source>
</reference>
<comment type="similarity">
    <text evidence="2 6">Belongs to the drug/metabolite transporter (DMT) superfamily. Plant drug/metabolite exporter (P-DME) (TC 2.A.7.4) family.</text>
</comment>
<organism evidence="8 9">
    <name type="scientific">Acorus gramineus</name>
    <name type="common">Dwarf sweet flag</name>
    <dbReference type="NCBI Taxonomy" id="55184"/>
    <lineage>
        <taxon>Eukaryota</taxon>
        <taxon>Viridiplantae</taxon>
        <taxon>Streptophyta</taxon>
        <taxon>Embryophyta</taxon>
        <taxon>Tracheophyta</taxon>
        <taxon>Spermatophyta</taxon>
        <taxon>Magnoliopsida</taxon>
        <taxon>Liliopsida</taxon>
        <taxon>Acoraceae</taxon>
        <taxon>Acorus</taxon>
    </lineage>
</organism>